<dbReference type="AlphaFoldDB" id="A0A502CMJ0"/>
<comment type="caution">
    <text evidence="4">The sequence shown here is derived from an EMBL/GenBank/DDBJ whole genome shotgun (WGS) entry which is preliminary data.</text>
</comment>
<dbReference type="OrthoDB" id="5145866at2"/>
<reference evidence="4 5" key="1">
    <citation type="journal article" date="2019" name="Environ. Microbiol.">
        <title>Species interactions and distinct microbial communities in high Arctic permafrost affected cryosols are associated with the CH4 and CO2 gas fluxes.</title>
        <authorList>
            <person name="Altshuler I."/>
            <person name="Hamel J."/>
            <person name="Turney S."/>
            <person name="Magnuson E."/>
            <person name="Levesque R."/>
            <person name="Greer C."/>
            <person name="Whyte L.G."/>
        </authorList>
    </citation>
    <scope>NUCLEOTIDE SEQUENCE [LARGE SCALE GENOMIC DNA]</scope>
    <source>
        <strain evidence="4 5">S9.3A</strain>
    </source>
</reference>
<feature type="domain" description="N-acetyltransferase" evidence="3">
    <location>
        <begin position="23"/>
        <end position="170"/>
    </location>
</feature>
<dbReference type="InterPro" id="IPR000182">
    <property type="entry name" value="GNAT_dom"/>
</dbReference>
<keyword evidence="5" id="KW-1185">Reference proteome</keyword>
<keyword evidence="1 4" id="KW-0808">Transferase</keyword>
<dbReference type="EMBL" id="RCZM01000006">
    <property type="protein sequence ID" value="TPG13992.1"/>
    <property type="molecule type" value="Genomic_DNA"/>
</dbReference>
<protein>
    <submittedName>
        <fullName evidence="4">GNAT family N-acetyltransferase</fullName>
    </submittedName>
</protein>
<dbReference type="Pfam" id="PF00583">
    <property type="entry name" value="Acetyltransf_1"/>
    <property type="match status" value="1"/>
</dbReference>
<evidence type="ECO:0000256" key="2">
    <source>
        <dbReference type="ARBA" id="ARBA00023315"/>
    </source>
</evidence>
<accession>A0A502CMJ0</accession>
<evidence type="ECO:0000313" key="5">
    <source>
        <dbReference type="Proteomes" id="UP000317722"/>
    </source>
</evidence>
<dbReference type="SUPFAM" id="SSF55729">
    <property type="entry name" value="Acyl-CoA N-acyltransferases (Nat)"/>
    <property type="match status" value="1"/>
</dbReference>
<dbReference type="CDD" id="cd04301">
    <property type="entry name" value="NAT_SF"/>
    <property type="match status" value="1"/>
</dbReference>
<dbReference type="GO" id="GO:0016747">
    <property type="term" value="F:acyltransferase activity, transferring groups other than amino-acyl groups"/>
    <property type="evidence" value="ECO:0007669"/>
    <property type="project" value="InterPro"/>
</dbReference>
<dbReference type="Proteomes" id="UP000317722">
    <property type="component" value="Unassembled WGS sequence"/>
</dbReference>
<evidence type="ECO:0000313" key="4">
    <source>
        <dbReference type="EMBL" id="TPG13992.1"/>
    </source>
</evidence>
<organism evidence="4 5">
    <name type="scientific">Pedococcus bigeumensis</name>
    <dbReference type="NCBI Taxonomy" id="433644"/>
    <lineage>
        <taxon>Bacteria</taxon>
        <taxon>Bacillati</taxon>
        <taxon>Actinomycetota</taxon>
        <taxon>Actinomycetes</taxon>
        <taxon>Micrococcales</taxon>
        <taxon>Intrasporangiaceae</taxon>
        <taxon>Pedococcus</taxon>
    </lineage>
</organism>
<evidence type="ECO:0000256" key="1">
    <source>
        <dbReference type="ARBA" id="ARBA00022679"/>
    </source>
</evidence>
<dbReference type="InterPro" id="IPR050832">
    <property type="entry name" value="Bact_Acetyltransf"/>
</dbReference>
<dbReference type="PANTHER" id="PTHR43877">
    <property type="entry name" value="AMINOALKYLPHOSPHONATE N-ACETYLTRANSFERASE-RELATED-RELATED"/>
    <property type="match status" value="1"/>
</dbReference>
<dbReference type="PROSITE" id="PS51186">
    <property type="entry name" value="GNAT"/>
    <property type="match status" value="1"/>
</dbReference>
<evidence type="ECO:0000259" key="3">
    <source>
        <dbReference type="PROSITE" id="PS51186"/>
    </source>
</evidence>
<keyword evidence="2" id="KW-0012">Acyltransferase</keyword>
<name>A0A502CMJ0_9MICO</name>
<dbReference type="InterPro" id="IPR016181">
    <property type="entry name" value="Acyl_CoA_acyltransferase"/>
</dbReference>
<dbReference type="PANTHER" id="PTHR43877:SF1">
    <property type="entry name" value="ACETYLTRANSFERASE"/>
    <property type="match status" value="1"/>
</dbReference>
<proteinExistence type="predicted"/>
<dbReference type="Gene3D" id="3.40.630.30">
    <property type="match status" value="1"/>
</dbReference>
<gene>
    <name evidence="4" type="ORF">EAH86_17420</name>
</gene>
<sequence>MPRASVGARHGHRTCLTAPVGEVRTRLAGPDDALVVAALTLQCARHRGGSGEPGFLDRYARAWLATENTHPVWIAEAGDDHAGYLQAAVVEPLPWPGRPAGAGADLVVDTFFVRPEHRGIGAGEVLLRAAVEWARDAGFRQVLVSAGIHTTAMVERVGFAADARAYRMEL</sequence>